<dbReference type="InterPro" id="IPR050089">
    <property type="entry name" value="SAICAR_synthetase"/>
</dbReference>
<evidence type="ECO:0000256" key="1">
    <source>
        <dbReference type="ARBA" id="ARBA00004672"/>
    </source>
</evidence>
<evidence type="ECO:0000256" key="5">
    <source>
        <dbReference type="ARBA" id="ARBA00022755"/>
    </source>
</evidence>
<dbReference type="AlphaFoldDB" id="A0A7V2SL49"/>
<organism evidence="10">
    <name type="scientific">Nitratifractor salsuginis</name>
    <dbReference type="NCBI Taxonomy" id="269261"/>
    <lineage>
        <taxon>Bacteria</taxon>
        <taxon>Pseudomonadati</taxon>
        <taxon>Campylobacterota</taxon>
        <taxon>Epsilonproteobacteria</taxon>
        <taxon>Campylobacterales</taxon>
        <taxon>Sulfurovaceae</taxon>
        <taxon>Nitratifractor</taxon>
    </lineage>
</organism>
<dbReference type="InterPro" id="IPR018236">
    <property type="entry name" value="SAICAR_synthetase_CS"/>
</dbReference>
<proteinExistence type="inferred from homology"/>
<comment type="caution">
    <text evidence="10">The sequence shown here is derived from an EMBL/GenBank/DDBJ whole genome shotgun (WGS) entry which is preliminary data.</text>
</comment>
<protein>
    <recommendedName>
        <fullName evidence="8">Phosphoribosylaminoimidazole-succinocarboxamide synthase</fullName>
        <ecNumber evidence="8">6.3.2.6</ecNumber>
    </recommendedName>
    <alternativeName>
        <fullName evidence="8">SAICAR synthetase</fullName>
    </alternativeName>
</protein>
<accession>A0A7V2SL49</accession>
<dbReference type="FunFam" id="3.30.470.20:FF:000006">
    <property type="entry name" value="Phosphoribosylaminoimidazole-succinocarboxamide synthase"/>
    <property type="match status" value="1"/>
</dbReference>
<feature type="domain" description="SAICAR synthetase/ADE2 N-terminal" evidence="9">
    <location>
        <begin position="8"/>
        <end position="235"/>
    </location>
</feature>
<dbReference type="Gene3D" id="3.30.200.20">
    <property type="entry name" value="Phosphorylase Kinase, domain 1"/>
    <property type="match status" value="1"/>
</dbReference>
<evidence type="ECO:0000313" key="10">
    <source>
        <dbReference type="EMBL" id="HFC03515.1"/>
    </source>
</evidence>
<evidence type="ECO:0000256" key="6">
    <source>
        <dbReference type="ARBA" id="ARBA00022840"/>
    </source>
</evidence>
<dbReference type="NCBIfam" id="TIGR00081">
    <property type="entry name" value="purC"/>
    <property type="match status" value="1"/>
</dbReference>
<keyword evidence="3 8" id="KW-0436">Ligase</keyword>
<keyword evidence="4 8" id="KW-0547">Nucleotide-binding</keyword>
<dbReference type="PROSITE" id="PS01057">
    <property type="entry name" value="SAICAR_SYNTHETASE_1"/>
    <property type="match status" value="1"/>
</dbReference>
<dbReference type="EC" id="6.3.2.6" evidence="8"/>
<evidence type="ECO:0000256" key="2">
    <source>
        <dbReference type="ARBA" id="ARBA00010190"/>
    </source>
</evidence>
<dbReference type="Gene3D" id="3.30.470.20">
    <property type="entry name" value="ATP-grasp fold, B domain"/>
    <property type="match status" value="1"/>
</dbReference>
<dbReference type="Pfam" id="PF01259">
    <property type="entry name" value="SAICAR_synt"/>
    <property type="match status" value="1"/>
</dbReference>
<dbReference type="PANTHER" id="PTHR43599:SF3">
    <property type="entry name" value="SI:DKEY-6E2.2"/>
    <property type="match status" value="1"/>
</dbReference>
<dbReference type="UniPathway" id="UPA00074">
    <property type="reaction ID" value="UER00131"/>
</dbReference>
<sequence>MTPQKTRLLYEGKAKKIWETDDPDLLISEFKDSLTAFNGEKKSEEAGKGALNNKISSELFTYLNEKGIPTHFVRMLDDTHMLHKRAEVIRIEVIVRNIAAGSLCRTLGIEEGTVLPFTLVEFDYKNDELGDPKLNDQHCLILGLVREEAELEYLRYMARRINRFLQEFYQELDLKLVDFKLEFGRDKNDNIILIDELSPDNFRLWDAQTNEKMDKDRFRQGLGGLAEAYAEVLNRIRNR</sequence>
<evidence type="ECO:0000256" key="3">
    <source>
        <dbReference type="ARBA" id="ARBA00022598"/>
    </source>
</evidence>
<dbReference type="Proteomes" id="UP000885722">
    <property type="component" value="Unassembled WGS sequence"/>
</dbReference>
<evidence type="ECO:0000259" key="9">
    <source>
        <dbReference type="Pfam" id="PF01259"/>
    </source>
</evidence>
<dbReference type="CDD" id="cd01415">
    <property type="entry name" value="SAICAR_synt_PurC"/>
    <property type="match status" value="1"/>
</dbReference>
<dbReference type="InterPro" id="IPR028923">
    <property type="entry name" value="SAICAR_synt/ADE2_N"/>
</dbReference>
<dbReference type="PROSITE" id="PS01058">
    <property type="entry name" value="SAICAR_SYNTHETASE_2"/>
    <property type="match status" value="1"/>
</dbReference>
<evidence type="ECO:0000256" key="8">
    <source>
        <dbReference type="HAMAP-Rule" id="MF_00137"/>
    </source>
</evidence>
<reference evidence="10" key="1">
    <citation type="journal article" date="2020" name="mSystems">
        <title>Genome- and Community-Level Interaction Insights into Carbon Utilization and Element Cycling Functions of Hydrothermarchaeota in Hydrothermal Sediment.</title>
        <authorList>
            <person name="Zhou Z."/>
            <person name="Liu Y."/>
            <person name="Xu W."/>
            <person name="Pan J."/>
            <person name="Luo Z.H."/>
            <person name="Li M."/>
        </authorList>
    </citation>
    <scope>NUCLEOTIDE SEQUENCE [LARGE SCALE GENOMIC DNA]</scope>
    <source>
        <strain evidence="10">HyVt-513</strain>
    </source>
</reference>
<dbReference type="GO" id="GO:0006189">
    <property type="term" value="P:'de novo' IMP biosynthetic process"/>
    <property type="evidence" value="ECO:0007669"/>
    <property type="project" value="UniProtKB-UniRule"/>
</dbReference>
<comment type="catalytic activity">
    <reaction evidence="7 8">
        <text>5-amino-1-(5-phospho-D-ribosyl)imidazole-4-carboxylate + L-aspartate + ATP = (2S)-2-[5-amino-1-(5-phospho-beta-D-ribosyl)imidazole-4-carboxamido]succinate + ADP + phosphate + 2 H(+)</text>
        <dbReference type="Rhea" id="RHEA:22628"/>
        <dbReference type="ChEBI" id="CHEBI:15378"/>
        <dbReference type="ChEBI" id="CHEBI:29991"/>
        <dbReference type="ChEBI" id="CHEBI:30616"/>
        <dbReference type="ChEBI" id="CHEBI:43474"/>
        <dbReference type="ChEBI" id="CHEBI:58443"/>
        <dbReference type="ChEBI" id="CHEBI:77657"/>
        <dbReference type="ChEBI" id="CHEBI:456216"/>
        <dbReference type="EC" id="6.3.2.6"/>
    </reaction>
</comment>
<dbReference type="InterPro" id="IPR033934">
    <property type="entry name" value="SAICAR_synt_PurC"/>
</dbReference>
<dbReference type="PANTHER" id="PTHR43599">
    <property type="entry name" value="MULTIFUNCTIONAL PROTEIN ADE2"/>
    <property type="match status" value="1"/>
</dbReference>
<dbReference type="HAMAP" id="MF_00137">
    <property type="entry name" value="SAICAR_synth"/>
    <property type="match status" value="1"/>
</dbReference>
<evidence type="ECO:0000256" key="7">
    <source>
        <dbReference type="ARBA" id="ARBA00048475"/>
    </source>
</evidence>
<dbReference type="GO" id="GO:0005524">
    <property type="term" value="F:ATP binding"/>
    <property type="evidence" value="ECO:0007669"/>
    <property type="project" value="UniProtKB-KW"/>
</dbReference>
<comment type="pathway">
    <text evidence="1 8">Purine metabolism; IMP biosynthesis via de novo pathway; 5-amino-1-(5-phospho-D-ribosyl)imidazole-4-carboxamide from 5-amino-1-(5-phospho-D-ribosyl)imidazole-4-carboxylate: step 1/2.</text>
</comment>
<dbReference type="GO" id="GO:0009236">
    <property type="term" value="P:cobalamin biosynthetic process"/>
    <property type="evidence" value="ECO:0007669"/>
    <property type="project" value="InterPro"/>
</dbReference>
<keyword evidence="6 8" id="KW-0067">ATP-binding</keyword>
<evidence type="ECO:0000256" key="4">
    <source>
        <dbReference type="ARBA" id="ARBA00022741"/>
    </source>
</evidence>
<dbReference type="EMBL" id="DRNO01000099">
    <property type="protein sequence ID" value="HFC03515.1"/>
    <property type="molecule type" value="Genomic_DNA"/>
</dbReference>
<name>A0A7V2SL49_9BACT</name>
<keyword evidence="5 8" id="KW-0658">Purine biosynthesis</keyword>
<dbReference type="InterPro" id="IPR001636">
    <property type="entry name" value="SAICAR_synth"/>
</dbReference>
<dbReference type="SUPFAM" id="SSF56104">
    <property type="entry name" value="SAICAR synthase-like"/>
    <property type="match status" value="1"/>
</dbReference>
<gene>
    <name evidence="8" type="primary">purC</name>
    <name evidence="10" type="ORF">ENJ74_01460</name>
</gene>
<dbReference type="GO" id="GO:0004639">
    <property type="term" value="F:phosphoribosylaminoimidazolesuccinocarboxamide synthase activity"/>
    <property type="evidence" value="ECO:0007669"/>
    <property type="project" value="UniProtKB-UniRule"/>
</dbReference>
<comment type="similarity">
    <text evidence="2 8">Belongs to the SAICAR synthetase family.</text>
</comment>